<proteinExistence type="predicted"/>
<evidence type="ECO:0000313" key="1">
    <source>
        <dbReference type="Proteomes" id="UP000095280"/>
    </source>
</evidence>
<evidence type="ECO:0000313" key="2">
    <source>
        <dbReference type="WBParaSite" id="maker-unitig_12102-snap-gene-0.1-mRNA-1"/>
    </source>
</evidence>
<sequence length="73" mass="7841">MLEQRSWEPAVAQAAVQQQTGRVVSTVDPLAGAQLPTDAASCLVRPFLATVSCARASRGERLGWGFTTRNPEK</sequence>
<dbReference type="WBParaSite" id="maker-uti_cns_0006344-snap-gene-0.3-mRNA-1">
    <property type="protein sequence ID" value="maker-uti_cns_0006344-snap-gene-0.3-mRNA-1"/>
    <property type="gene ID" value="maker-uti_cns_0006344-snap-gene-0.3"/>
</dbReference>
<dbReference type="WBParaSite" id="maker-unitig_12102-snap-gene-0.1-mRNA-1">
    <property type="protein sequence ID" value="maker-unitig_12102-snap-gene-0.1-mRNA-1"/>
    <property type="gene ID" value="maker-unitig_12102-snap-gene-0.1"/>
</dbReference>
<reference evidence="2 3" key="1">
    <citation type="submission" date="2016-11" db="UniProtKB">
        <authorList>
            <consortium name="WormBaseParasite"/>
        </authorList>
    </citation>
    <scope>IDENTIFICATION</scope>
</reference>
<name>A0A1I8F1H7_9PLAT</name>
<protein>
    <submittedName>
        <fullName evidence="2 3">Secreted protein</fullName>
    </submittedName>
</protein>
<dbReference type="Proteomes" id="UP000095280">
    <property type="component" value="Unplaced"/>
</dbReference>
<keyword evidence="1" id="KW-1185">Reference proteome</keyword>
<dbReference type="AlphaFoldDB" id="A0A1I8F1H7"/>
<organism evidence="1 2">
    <name type="scientific">Macrostomum lignano</name>
    <dbReference type="NCBI Taxonomy" id="282301"/>
    <lineage>
        <taxon>Eukaryota</taxon>
        <taxon>Metazoa</taxon>
        <taxon>Spiralia</taxon>
        <taxon>Lophotrochozoa</taxon>
        <taxon>Platyhelminthes</taxon>
        <taxon>Rhabditophora</taxon>
        <taxon>Macrostomorpha</taxon>
        <taxon>Macrostomida</taxon>
        <taxon>Macrostomidae</taxon>
        <taxon>Macrostomum</taxon>
    </lineage>
</organism>
<accession>A0A1I8F1H7</accession>
<evidence type="ECO:0000313" key="3">
    <source>
        <dbReference type="WBParaSite" id="maker-uti_cns_0006344-snap-gene-0.3-mRNA-1"/>
    </source>
</evidence>